<gene>
    <name evidence="2" type="ORF">GCM10025778_13960</name>
</gene>
<dbReference type="InterPro" id="IPR036390">
    <property type="entry name" value="WH_DNA-bd_sf"/>
</dbReference>
<dbReference type="Pfam" id="PF03551">
    <property type="entry name" value="PadR"/>
    <property type="match status" value="1"/>
</dbReference>
<dbReference type="PANTHER" id="PTHR33169">
    <property type="entry name" value="PADR-FAMILY TRANSCRIPTIONAL REGULATOR"/>
    <property type="match status" value="1"/>
</dbReference>
<dbReference type="InterPro" id="IPR036388">
    <property type="entry name" value="WH-like_DNA-bd_sf"/>
</dbReference>
<proteinExistence type="predicted"/>
<dbReference type="EMBL" id="BAABLK010000023">
    <property type="protein sequence ID" value="GAA5226863.1"/>
    <property type="molecule type" value="Genomic_DNA"/>
</dbReference>
<feature type="domain" description="Transcription regulator PadR N-terminal" evidence="1">
    <location>
        <begin position="27"/>
        <end position="98"/>
    </location>
</feature>
<dbReference type="Proteomes" id="UP001501257">
    <property type="component" value="Unassembled WGS sequence"/>
</dbReference>
<protein>
    <recommendedName>
        <fullName evidence="1">Transcription regulator PadR N-terminal domain-containing protein</fullName>
    </recommendedName>
</protein>
<organism evidence="2 3">
    <name type="scientific">Paeniglutamicibacter antarcticus</name>
    <dbReference type="NCBI Taxonomy" id="494023"/>
    <lineage>
        <taxon>Bacteria</taxon>
        <taxon>Bacillati</taxon>
        <taxon>Actinomycetota</taxon>
        <taxon>Actinomycetes</taxon>
        <taxon>Micrococcales</taxon>
        <taxon>Micrococcaceae</taxon>
        <taxon>Paeniglutamicibacter</taxon>
    </lineage>
</organism>
<dbReference type="PANTHER" id="PTHR33169:SF14">
    <property type="entry name" value="TRANSCRIPTIONAL REGULATOR RV3488"/>
    <property type="match status" value="1"/>
</dbReference>
<dbReference type="InterPro" id="IPR005149">
    <property type="entry name" value="Tscrpt_reg_PadR_N"/>
</dbReference>
<evidence type="ECO:0000313" key="3">
    <source>
        <dbReference type="Proteomes" id="UP001501257"/>
    </source>
</evidence>
<dbReference type="InterPro" id="IPR052509">
    <property type="entry name" value="Metal_resp_DNA-bind_regulator"/>
</dbReference>
<sequence length="114" mass="12178">MGGGAAVLAVGKEFPGTWQRAFLPLSLLDALEGGPNHGYALGQMLETRGFPPIKGATLYPALVKLESAGFMESTWVDGEGAPGRKVYTLTGTGRGHLASQRELWAFFQEAVLRE</sequence>
<comment type="caution">
    <text evidence="2">The sequence shown here is derived from an EMBL/GenBank/DDBJ whole genome shotgun (WGS) entry which is preliminary data.</text>
</comment>
<evidence type="ECO:0000313" key="2">
    <source>
        <dbReference type="EMBL" id="GAA5226863.1"/>
    </source>
</evidence>
<keyword evidence="3" id="KW-1185">Reference proteome</keyword>
<dbReference type="SUPFAM" id="SSF46785">
    <property type="entry name" value="Winged helix' DNA-binding domain"/>
    <property type="match status" value="1"/>
</dbReference>
<accession>A0ABP9TKX6</accession>
<reference evidence="3" key="1">
    <citation type="journal article" date="2019" name="Int. J. Syst. Evol. Microbiol.">
        <title>The Global Catalogue of Microorganisms (GCM) 10K type strain sequencing project: providing services to taxonomists for standard genome sequencing and annotation.</title>
        <authorList>
            <consortium name="The Broad Institute Genomics Platform"/>
            <consortium name="The Broad Institute Genome Sequencing Center for Infectious Disease"/>
            <person name="Wu L."/>
            <person name="Ma J."/>
        </authorList>
    </citation>
    <scope>NUCLEOTIDE SEQUENCE [LARGE SCALE GENOMIC DNA]</scope>
    <source>
        <strain evidence="3">JCM 18952</strain>
    </source>
</reference>
<evidence type="ECO:0000259" key="1">
    <source>
        <dbReference type="Pfam" id="PF03551"/>
    </source>
</evidence>
<dbReference type="Gene3D" id="1.10.10.10">
    <property type="entry name" value="Winged helix-like DNA-binding domain superfamily/Winged helix DNA-binding domain"/>
    <property type="match status" value="1"/>
</dbReference>
<name>A0ABP9TKX6_9MICC</name>